<keyword evidence="2" id="KW-1185">Reference proteome</keyword>
<proteinExistence type="predicted"/>
<organism evidence="2">
    <name type="scientific">Arabidopsis lyrata subsp. lyrata</name>
    <name type="common">Lyre-leaved rock-cress</name>
    <dbReference type="NCBI Taxonomy" id="81972"/>
    <lineage>
        <taxon>Eukaryota</taxon>
        <taxon>Viridiplantae</taxon>
        <taxon>Streptophyta</taxon>
        <taxon>Embryophyta</taxon>
        <taxon>Tracheophyta</taxon>
        <taxon>Spermatophyta</taxon>
        <taxon>Magnoliopsida</taxon>
        <taxon>eudicotyledons</taxon>
        <taxon>Gunneridae</taxon>
        <taxon>Pentapetalae</taxon>
        <taxon>rosids</taxon>
        <taxon>malvids</taxon>
        <taxon>Brassicales</taxon>
        <taxon>Brassicaceae</taxon>
        <taxon>Camelineae</taxon>
        <taxon>Arabidopsis</taxon>
    </lineage>
</organism>
<dbReference type="Gramene" id="Al_scaffold_0006_3925">
    <property type="protein sequence ID" value="Al_scaffold_0006_3925"/>
    <property type="gene ID" value="Al_scaffold_0006_3925"/>
</dbReference>
<dbReference type="EMBL" id="GL348718">
    <property type="protein sequence ID" value="EFH49179.1"/>
    <property type="molecule type" value="Genomic_DNA"/>
</dbReference>
<evidence type="ECO:0000313" key="2">
    <source>
        <dbReference type="Proteomes" id="UP000008694"/>
    </source>
</evidence>
<dbReference type="AlphaFoldDB" id="D7M512"/>
<protein>
    <submittedName>
        <fullName evidence="1">Predicted protein</fullName>
    </submittedName>
</protein>
<evidence type="ECO:0000313" key="1">
    <source>
        <dbReference type="EMBL" id="EFH49179.1"/>
    </source>
</evidence>
<dbReference type="HOGENOM" id="CLU_1733977_0_0_1"/>
<name>D7M512_ARALL</name>
<accession>D7M512</accession>
<reference evidence="2" key="1">
    <citation type="journal article" date="2011" name="Nat. Genet.">
        <title>The Arabidopsis lyrata genome sequence and the basis of rapid genome size change.</title>
        <authorList>
            <person name="Hu T.T."/>
            <person name="Pattyn P."/>
            <person name="Bakker E.G."/>
            <person name="Cao J."/>
            <person name="Cheng J.-F."/>
            <person name="Clark R.M."/>
            <person name="Fahlgren N."/>
            <person name="Fawcett J.A."/>
            <person name="Grimwood J."/>
            <person name="Gundlach H."/>
            <person name="Haberer G."/>
            <person name="Hollister J.D."/>
            <person name="Ossowski S."/>
            <person name="Ottilar R.P."/>
            <person name="Salamov A.A."/>
            <person name="Schneeberger K."/>
            <person name="Spannagl M."/>
            <person name="Wang X."/>
            <person name="Yang L."/>
            <person name="Nasrallah M.E."/>
            <person name="Bergelson J."/>
            <person name="Carrington J.C."/>
            <person name="Gaut B.S."/>
            <person name="Schmutz J."/>
            <person name="Mayer K.F.X."/>
            <person name="Van de Peer Y."/>
            <person name="Grigoriev I.V."/>
            <person name="Nordborg M."/>
            <person name="Weigel D."/>
            <person name="Guo Y.-L."/>
        </authorList>
    </citation>
    <scope>NUCLEOTIDE SEQUENCE [LARGE SCALE GENOMIC DNA]</scope>
    <source>
        <strain evidence="2">cv. MN47</strain>
    </source>
</reference>
<sequence>MALIDVVPLSLPPPSQPHKVSQQDISHVKVHQCMLYKRIKCYLDISQLVQSIADKYRVTFTDLPPIPTGICSSLLQQESSDVRACLLEKIIENELLLPFFLFDDFIKRISSPRRICRGIHHKEEYVACNNGTGACNIQIIKVTLPLVRHYH</sequence>
<gene>
    <name evidence="1" type="ORF">ARALYDRAFT_663860</name>
</gene>
<dbReference type="Proteomes" id="UP000008694">
    <property type="component" value="Unassembled WGS sequence"/>
</dbReference>